<reference evidence="2 3" key="1">
    <citation type="submission" date="2023-05" db="EMBL/GenBank/DDBJ databases">
        <title>Actinoplanes sp. NEAU-A12 genome sequencing.</title>
        <authorList>
            <person name="Wang Z.-S."/>
        </authorList>
    </citation>
    <scope>NUCLEOTIDE SEQUENCE [LARGE SCALE GENOMIC DNA]</scope>
    <source>
        <strain evidence="2 3">NEAU-A12</strain>
    </source>
</reference>
<accession>A0ABT6WIJ3</accession>
<dbReference type="RefSeq" id="WP_282759784.1">
    <property type="nucleotide sequence ID" value="NZ_JASCTH010000007.1"/>
</dbReference>
<organism evidence="2 3">
    <name type="scientific">Actinoplanes sandaracinus</name>
    <dbReference type="NCBI Taxonomy" id="3045177"/>
    <lineage>
        <taxon>Bacteria</taxon>
        <taxon>Bacillati</taxon>
        <taxon>Actinomycetota</taxon>
        <taxon>Actinomycetes</taxon>
        <taxon>Micromonosporales</taxon>
        <taxon>Micromonosporaceae</taxon>
        <taxon>Actinoplanes</taxon>
    </lineage>
</organism>
<feature type="chain" id="PRO_5046155392" description="Alpha/beta hydrolase" evidence="1">
    <location>
        <begin position="26"/>
        <end position="447"/>
    </location>
</feature>
<proteinExistence type="predicted"/>
<keyword evidence="3" id="KW-1185">Reference proteome</keyword>
<evidence type="ECO:0000256" key="1">
    <source>
        <dbReference type="SAM" id="SignalP"/>
    </source>
</evidence>
<dbReference type="Gene3D" id="3.40.50.1820">
    <property type="entry name" value="alpha/beta hydrolase"/>
    <property type="match status" value="1"/>
</dbReference>
<evidence type="ECO:0008006" key="4">
    <source>
        <dbReference type="Google" id="ProtNLM"/>
    </source>
</evidence>
<name>A0ABT6WIJ3_9ACTN</name>
<dbReference type="InterPro" id="IPR029058">
    <property type="entry name" value="AB_hydrolase_fold"/>
</dbReference>
<evidence type="ECO:0000313" key="3">
    <source>
        <dbReference type="Proteomes" id="UP001241758"/>
    </source>
</evidence>
<sequence length="447" mass="47410">MIRRLAALLLVLVSVAGLSPGVATAAPTATHHTGVLRDGGTWVADVPARWNGTLVLYSHGFGALEAIDAPDPEVQRAMLDRGYALAGSSYDPNGSLWALNSATRDQFETLAAVTAIIGEPRVTLALGSSMGGLVSGQEAQLGGRRLDGAVSICGLMGGGINLNNYQLDGTYALNRLLRPDRPVKLVGYASPAEGAAAAAELAASASAARTTAEGRARVALATALLNMPTWSDSQASPPRDAEGIAAAQHEWLVGTLPFIMPARHFIERSAGGNASWNAGVDYAALLERSAHRDTVGSLYRAAGLNLRADLADLTRHADITPDKPAVRHLARTSTLSGHLDVPHLTMHTLYDQLAPVEYQEQYARRVRAAGDQRLLRQAYVNRRGHCAFTPSEIIAAVRAVEHRVRTGYWGPAATTRRLQADAVGLGLGDTPAFIDHRPGPFVNDRIT</sequence>
<dbReference type="EMBL" id="JASCTH010000007">
    <property type="protein sequence ID" value="MDI6099544.1"/>
    <property type="molecule type" value="Genomic_DNA"/>
</dbReference>
<dbReference type="Proteomes" id="UP001241758">
    <property type="component" value="Unassembled WGS sequence"/>
</dbReference>
<protein>
    <recommendedName>
        <fullName evidence="4">Alpha/beta hydrolase</fullName>
    </recommendedName>
</protein>
<evidence type="ECO:0000313" key="2">
    <source>
        <dbReference type="EMBL" id="MDI6099544.1"/>
    </source>
</evidence>
<comment type="caution">
    <text evidence="2">The sequence shown here is derived from an EMBL/GenBank/DDBJ whole genome shotgun (WGS) entry which is preliminary data.</text>
</comment>
<keyword evidence="1" id="KW-0732">Signal</keyword>
<dbReference type="SUPFAM" id="SSF53474">
    <property type="entry name" value="alpha/beta-Hydrolases"/>
    <property type="match status" value="1"/>
</dbReference>
<gene>
    <name evidence="2" type="ORF">QLQ12_13150</name>
</gene>
<feature type="signal peptide" evidence="1">
    <location>
        <begin position="1"/>
        <end position="25"/>
    </location>
</feature>